<dbReference type="Proteomes" id="UP001458880">
    <property type="component" value="Unassembled WGS sequence"/>
</dbReference>
<keyword evidence="1" id="KW-0732">Signal</keyword>
<sequence length="116" mass="11655">MFVKLAVLACTFAFALGAWHGPLAGGVPAHQFPAGVSPQACPNYPNCNNPAVAAAPNAPGAYPGAYNQGGYNGGAYNPGAYNQGAYNPGAYNPGHAAAPVPAGVDPHSCPNYPFCH</sequence>
<evidence type="ECO:0000313" key="3">
    <source>
        <dbReference type="EMBL" id="KAK9730289.1"/>
    </source>
</evidence>
<evidence type="ECO:0000259" key="2">
    <source>
        <dbReference type="Pfam" id="PF17223"/>
    </source>
</evidence>
<dbReference type="AlphaFoldDB" id="A0AAW1L9V4"/>
<evidence type="ECO:0000313" key="4">
    <source>
        <dbReference type="Proteomes" id="UP001458880"/>
    </source>
</evidence>
<dbReference type="InterPro" id="IPR033778">
    <property type="entry name" value="CPCFC"/>
</dbReference>
<feature type="domain" description="Cuticle protein CPCFC" evidence="2">
    <location>
        <begin position="101"/>
        <end position="116"/>
    </location>
</feature>
<dbReference type="EMBL" id="JASPKY010000149">
    <property type="protein sequence ID" value="KAK9730289.1"/>
    <property type="molecule type" value="Genomic_DNA"/>
</dbReference>
<feature type="signal peptide" evidence="1">
    <location>
        <begin position="1"/>
        <end position="17"/>
    </location>
</feature>
<feature type="chain" id="PRO_5043957201" evidence="1">
    <location>
        <begin position="18"/>
        <end position="116"/>
    </location>
</feature>
<feature type="domain" description="Cuticle protein CPCFC" evidence="2">
    <location>
        <begin position="32"/>
        <end position="48"/>
    </location>
</feature>
<evidence type="ECO:0000256" key="1">
    <source>
        <dbReference type="SAM" id="SignalP"/>
    </source>
</evidence>
<reference evidence="3 4" key="1">
    <citation type="journal article" date="2024" name="BMC Genomics">
        <title>De novo assembly and annotation of Popillia japonica's genome with initial clues to its potential as an invasive pest.</title>
        <authorList>
            <person name="Cucini C."/>
            <person name="Boschi S."/>
            <person name="Funari R."/>
            <person name="Cardaioli E."/>
            <person name="Iannotti N."/>
            <person name="Marturano G."/>
            <person name="Paoli F."/>
            <person name="Bruttini M."/>
            <person name="Carapelli A."/>
            <person name="Frati F."/>
            <person name="Nardi F."/>
        </authorList>
    </citation>
    <scope>NUCLEOTIDE SEQUENCE [LARGE SCALE GENOMIC DNA]</scope>
    <source>
        <strain evidence="3">DMR45628</strain>
    </source>
</reference>
<dbReference type="Pfam" id="PF17223">
    <property type="entry name" value="CPCFC"/>
    <property type="match status" value="2"/>
</dbReference>
<protein>
    <submittedName>
        <fullName evidence="3">Cuticle protein CPCFC</fullName>
    </submittedName>
</protein>
<comment type="caution">
    <text evidence="3">The sequence shown here is derived from an EMBL/GenBank/DDBJ whole genome shotgun (WGS) entry which is preliminary data.</text>
</comment>
<proteinExistence type="predicted"/>
<keyword evidence="4" id="KW-1185">Reference proteome</keyword>
<accession>A0AAW1L9V4</accession>
<gene>
    <name evidence="3" type="ORF">QE152_g15356</name>
</gene>
<dbReference type="GO" id="GO:0042302">
    <property type="term" value="F:structural constituent of cuticle"/>
    <property type="evidence" value="ECO:0007669"/>
    <property type="project" value="InterPro"/>
</dbReference>
<name>A0AAW1L9V4_POPJA</name>
<organism evidence="3 4">
    <name type="scientific">Popillia japonica</name>
    <name type="common">Japanese beetle</name>
    <dbReference type="NCBI Taxonomy" id="7064"/>
    <lineage>
        <taxon>Eukaryota</taxon>
        <taxon>Metazoa</taxon>
        <taxon>Ecdysozoa</taxon>
        <taxon>Arthropoda</taxon>
        <taxon>Hexapoda</taxon>
        <taxon>Insecta</taxon>
        <taxon>Pterygota</taxon>
        <taxon>Neoptera</taxon>
        <taxon>Endopterygota</taxon>
        <taxon>Coleoptera</taxon>
        <taxon>Polyphaga</taxon>
        <taxon>Scarabaeiformia</taxon>
        <taxon>Scarabaeidae</taxon>
        <taxon>Rutelinae</taxon>
        <taxon>Popillia</taxon>
    </lineage>
</organism>